<protein>
    <recommendedName>
        <fullName evidence="3">HTH cro/C1-type domain-containing protein</fullName>
    </recommendedName>
</protein>
<reference evidence="1 2" key="1">
    <citation type="submission" date="2023-05" db="EMBL/GenBank/DDBJ databases">
        <title>Pseudoalteromonas ardens sp. nov., Pseudoalteromonas obscura sp. nov., and Pseudoalteromonas umbrosa sp. nov., isolated from the coral Montipora capitata.</title>
        <authorList>
            <person name="Thomas E.M."/>
            <person name="Smith E.M."/>
            <person name="Papke E."/>
            <person name="Shlafstein M.D."/>
            <person name="Oline D.K."/>
            <person name="Videau P."/>
            <person name="Saw J.H."/>
            <person name="Strangman W.K."/>
            <person name="Ushijima B."/>
        </authorList>
    </citation>
    <scope>NUCLEOTIDE SEQUENCE [LARGE SCALE GENOMIC DNA]</scope>
    <source>
        <strain evidence="1 2">P94</strain>
    </source>
</reference>
<dbReference type="Gene3D" id="1.10.260.40">
    <property type="entry name" value="lambda repressor-like DNA-binding domains"/>
    <property type="match status" value="1"/>
</dbReference>
<evidence type="ECO:0008006" key="3">
    <source>
        <dbReference type="Google" id="ProtNLM"/>
    </source>
</evidence>
<evidence type="ECO:0000313" key="1">
    <source>
        <dbReference type="EMBL" id="MDK2598640.1"/>
    </source>
</evidence>
<name>A0ABT7EUI7_9GAMM</name>
<gene>
    <name evidence="1" type="ORF">QNM18_26660</name>
</gene>
<dbReference type="SUPFAM" id="SSF47413">
    <property type="entry name" value="lambda repressor-like DNA-binding domains"/>
    <property type="match status" value="1"/>
</dbReference>
<dbReference type="RefSeq" id="WP_284138899.1">
    <property type="nucleotide sequence ID" value="NZ_JASJUT010000021.1"/>
</dbReference>
<keyword evidence="2" id="KW-1185">Reference proteome</keyword>
<dbReference type="EMBL" id="JASJUT010000021">
    <property type="protein sequence ID" value="MDK2598640.1"/>
    <property type="molecule type" value="Genomic_DNA"/>
</dbReference>
<accession>A0ABT7EUI7</accession>
<comment type="caution">
    <text evidence="1">The sequence shown here is derived from an EMBL/GenBank/DDBJ whole genome shotgun (WGS) entry which is preliminary data.</text>
</comment>
<sequence length="90" mass="9911">MKPSEIQHAIKAAGYNQSLIAKALNVEASSVSQVIHNRASSSRIREFIAKVINMPVSEVFPSKTHIKPRLTEIQRKSAISELKSMLPIAS</sequence>
<organism evidence="1 2">
    <name type="scientific">Pseudoalteromonas obscura</name>
    <dbReference type="NCBI Taxonomy" id="3048491"/>
    <lineage>
        <taxon>Bacteria</taxon>
        <taxon>Pseudomonadati</taxon>
        <taxon>Pseudomonadota</taxon>
        <taxon>Gammaproteobacteria</taxon>
        <taxon>Alteromonadales</taxon>
        <taxon>Pseudoalteromonadaceae</taxon>
        <taxon>Pseudoalteromonas</taxon>
    </lineage>
</organism>
<evidence type="ECO:0000313" key="2">
    <source>
        <dbReference type="Proteomes" id="UP001231915"/>
    </source>
</evidence>
<proteinExistence type="predicted"/>
<dbReference type="Proteomes" id="UP001231915">
    <property type="component" value="Unassembled WGS sequence"/>
</dbReference>
<dbReference type="InterPro" id="IPR010982">
    <property type="entry name" value="Lambda_DNA-bd_dom_sf"/>
</dbReference>